<dbReference type="Proteomes" id="UP000287394">
    <property type="component" value="Chromosome"/>
</dbReference>
<dbReference type="AlphaFoldDB" id="A0A402CP00"/>
<name>A0A402CP00_9BACT</name>
<protein>
    <submittedName>
        <fullName evidence="1">Uncharacterized protein</fullName>
    </submittedName>
</protein>
<dbReference type="KEGG" id="ccot:CCAX7_52670"/>
<evidence type="ECO:0000313" key="2">
    <source>
        <dbReference type="Proteomes" id="UP000287394"/>
    </source>
</evidence>
<proteinExistence type="predicted"/>
<dbReference type="EMBL" id="AP025739">
    <property type="protein sequence ID" value="BDI33216.1"/>
    <property type="molecule type" value="Genomic_DNA"/>
</dbReference>
<accession>A0A402CP00</accession>
<keyword evidence="2" id="KW-1185">Reference proteome</keyword>
<reference evidence="1 2" key="1">
    <citation type="journal article" date="2019" name="Int. J. Syst. Evol. Microbiol.">
        <title>Capsulimonas corticalis gen. nov., sp. nov., an aerobic capsulated bacterium, of a novel bacterial order, Capsulimonadales ord. nov., of the class Armatimonadia of the phylum Armatimonadetes.</title>
        <authorList>
            <person name="Li J."/>
            <person name="Kudo C."/>
            <person name="Tonouchi A."/>
        </authorList>
    </citation>
    <scope>NUCLEOTIDE SEQUENCE [LARGE SCALE GENOMIC DNA]</scope>
    <source>
        <strain evidence="1 2">AX-7</strain>
    </source>
</reference>
<gene>
    <name evidence="1" type="ORF">CCAX7_52670</name>
</gene>
<organism evidence="1 2">
    <name type="scientific">Capsulimonas corticalis</name>
    <dbReference type="NCBI Taxonomy" id="2219043"/>
    <lineage>
        <taxon>Bacteria</taxon>
        <taxon>Bacillati</taxon>
        <taxon>Armatimonadota</taxon>
        <taxon>Armatimonadia</taxon>
        <taxon>Capsulimonadales</taxon>
        <taxon>Capsulimonadaceae</taxon>
        <taxon>Capsulimonas</taxon>
    </lineage>
</organism>
<evidence type="ECO:0000313" key="1">
    <source>
        <dbReference type="EMBL" id="BDI33216.1"/>
    </source>
</evidence>
<sequence>MYEYKSHDAALYCDGKNMYLGYHTPLMWDGSGFIAANEDSARHILASSNWKDNGFDAKKGWRLVRQQDLMTNNISQKKTIFRVDGEDYCFDYDDREINGNMSSRISLQGLKPGSEKHIVYNEYDGGLTTMFSSILTYWKIRYP</sequence>